<accession>A0A9P4K897</accession>
<keyword evidence="3" id="KW-1185">Reference proteome</keyword>
<proteinExistence type="predicted"/>
<comment type="caution">
    <text evidence="2">The sequence shown here is derived from an EMBL/GenBank/DDBJ whole genome shotgun (WGS) entry which is preliminary data.</text>
</comment>
<dbReference type="PANTHER" id="PTHR28155">
    <property type="entry name" value="ACR243WP"/>
    <property type="match status" value="1"/>
</dbReference>
<dbReference type="Gene3D" id="6.20.250.70">
    <property type="match status" value="1"/>
</dbReference>
<feature type="compositionally biased region" description="Acidic residues" evidence="1">
    <location>
        <begin position="106"/>
        <end position="115"/>
    </location>
</feature>
<feature type="compositionally biased region" description="Polar residues" evidence="1">
    <location>
        <begin position="74"/>
        <end position="84"/>
    </location>
</feature>
<sequence>MSQVTKTPIPLPGASPRRPTKAKRTSPKSSQLSKEIVSSSDDSGNETTTQPQPTKKPTKQKKSIDIAVHRPKTNGVQKPTSSKTPIPIPRHSKKDVNQAREISSLESDESDDDAAENAPKYANQKKRDFAAAYSSESESESSTVSSSESSNEVAYAPAQIAQKEYPGSNPSHIVESRPTQPYVPPKGFEALSIPIKASSPAVTIFEQLEGKRIWHITAPAGVPIREIKQVALDQALKGEAILNYKGIDYGFSTEENEAGARNILLPHQNGYKTVSAPITQTLRLQQVIRLPHLNLKQADPNLGSEAAASITQSTIRAPRPQLKGLRMHYFPSGFGDEEPGTLGSSDSEIEASTPARLGAMNGALANSNSEKRKHDQEDGEIPGSVTTKPKKRRTPEELKRREERRAKKEKKREKEKAKAKQ</sequence>
<organism evidence="2 3">
    <name type="scientific">Lojkania enalia</name>
    <dbReference type="NCBI Taxonomy" id="147567"/>
    <lineage>
        <taxon>Eukaryota</taxon>
        <taxon>Fungi</taxon>
        <taxon>Dikarya</taxon>
        <taxon>Ascomycota</taxon>
        <taxon>Pezizomycotina</taxon>
        <taxon>Dothideomycetes</taxon>
        <taxon>Pleosporomycetidae</taxon>
        <taxon>Pleosporales</taxon>
        <taxon>Pleosporales incertae sedis</taxon>
        <taxon>Lojkania</taxon>
    </lineage>
</organism>
<protein>
    <recommendedName>
        <fullName evidence="4">DNA-directed RNA polymerase I subunit RPA34.5</fullName>
    </recommendedName>
</protein>
<evidence type="ECO:0000256" key="1">
    <source>
        <dbReference type="SAM" id="MobiDB-lite"/>
    </source>
</evidence>
<dbReference type="EMBL" id="ML986625">
    <property type="protein sequence ID" value="KAF2263525.1"/>
    <property type="molecule type" value="Genomic_DNA"/>
</dbReference>
<dbReference type="AlphaFoldDB" id="A0A9P4K897"/>
<feature type="compositionally biased region" description="Polar residues" evidence="1">
    <location>
        <begin position="27"/>
        <end position="46"/>
    </location>
</feature>
<feature type="region of interest" description="Disordered" evidence="1">
    <location>
        <begin position="1"/>
        <end position="181"/>
    </location>
</feature>
<dbReference type="GO" id="GO:0006360">
    <property type="term" value="P:transcription by RNA polymerase I"/>
    <property type="evidence" value="ECO:0007669"/>
    <property type="project" value="InterPro"/>
</dbReference>
<dbReference type="InterPro" id="IPR053263">
    <property type="entry name" value="Euk_RPA34_RNAP_subunit"/>
</dbReference>
<reference evidence="3" key="1">
    <citation type="journal article" date="2020" name="Stud. Mycol.">
        <title>101 Dothideomycetes genomes: A test case for predicting lifestyles and emergence of pathogens.</title>
        <authorList>
            <person name="Haridas S."/>
            <person name="Albert R."/>
            <person name="Binder M."/>
            <person name="Bloem J."/>
            <person name="LaButti K."/>
            <person name="Salamov A."/>
            <person name="Andreopoulos B."/>
            <person name="Baker S."/>
            <person name="Barry K."/>
            <person name="Bills G."/>
            <person name="Bluhm B."/>
            <person name="Cannon C."/>
            <person name="Castanera R."/>
            <person name="Culley D."/>
            <person name="Daum C."/>
            <person name="Ezra D."/>
            <person name="Gonzalez J."/>
            <person name="Henrissat B."/>
            <person name="Kuo A."/>
            <person name="Liang C."/>
            <person name="Lipzen A."/>
            <person name="Lutzoni F."/>
            <person name="Magnuson J."/>
            <person name="Mondo S."/>
            <person name="Nolan M."/>
            <person name="Ohm R."/>
            <person name="Pangilinan J."/>
            <person name="Park H.-J."/>
            <person name="Ramirez L."/>
            <person name="Alfaro M."/>
            <person name="Sun H."/>
            <person name="Tritt A."/>
            <person name="Yoshinaga Y."/>
            <person name="Zwiers L.-H."/>
            <person name="Turgeon B."/>
            <person name="Goodwin S."/>
            <person name="Spatafora J."/>
            <person name="Crous P."/>
            <person name="Grigoriev I."/>
        </authorList>
    </citation>
    <scope>NUCLEOTIDE SEQUENCE [LARGE SCALE GENOMIC DNA]</scope>
    <source>
        <strain evidence="3">CBS 304.66</strain>
    </source>
</reference>
<gene>
    <name evidence="2" type="ORF">CC78DRAFT_617593</name>
</gene>
<dbReference type="InterPro" id="IPR013240">
    <property type="entry name" value="DNA-dir_RNA_pol1_su_RPA34"/>
</dbReference>
<feature type="region of interest" description="Disordered" evidence="1">
    <location>
        <begin position="364"/>
        <end position="421"/>
    </location>
</feature>
<evidence type="ECO:0000313" key="2">
    <source>
        <dbReference type="EMBL" id="KAF2263525.1"/>
    </source>
</evidence>
<dbReference type="Pfam" id="PF08208">
    <property type="entry name" value="RNA_polI_A34"/>
    <property type="match status" value="1"/>
</dbReference>
<feature type="compositionally biased region" description="Basic and acidic residues" evidence="1">
    <location>
        <begin position="394"/>
        <end position="421"/>
    </location>
</feature>
<dbReference type="OrthoDB" id="76224at2759"/>
<name>A0A9P4K897_9PLEO</name>
<evidence type="ECO:0000313" key="3">
    <source>
        <dbReference type="Proteomes" id="UP000800093"/>
    </source>
</evidence>
<dbReference type="PANTHER" id="PTHR28155:SF1">
    <property type="entry name" value="DNA-DIRECTED RNA POLYMERASE I SUBUNIT RPA34.5-DOMAIN-CONTAINING PROTEIN"/>
    <property type="match status" value="1"/>
</dbReference>
<dbReference type="Proteomes" id="UP000800093">
    <property type="component" value="Unassembled WGS sequence"/>
</dbReference>
<feature type="compositionally biased region" description="Low complexity" evidence="1">
    <location>
        <begin position="134"/>
        <end position="152"/>
    </location>
</feature>
<evidence type="ECO:0008006" key="4">
    <source>
        <dbReference type="Google" id="ProtNLM"/>
    </source>
</evidence>